<evidence type="ECO:0000256" key="1">
    <source>
        <dbReference type="SAM" id="MobiDB-lite"/>
    </source>
</evidence>
<dbReference type="AlphaFoldDB" id="A0A6A5V579"/>
<gene>
    <name evidence="3" type="ORF">BU23DRAFT_469990</name>
</gene>
<accession>A0A6A5V579</accession>
<sequence>MSGVLNSIQSVLGKLGTTFISILDRIIPPEKRAEMLNKLKGFAINNPKLAAFLSTQIVLTGIPLILFITFAITVFVFSLIVALLIGLLAAVLFTLFMVCVALLVVLPTIFMTTFTATFLFLWGLGGYYILKYNEGETPAPDGTTIGDKINNLSGGRMGWLTEGVKKKQEDIRTDVDQTPKMHGGEHDDSDGKSSGRAPRKLAEKPKDSTNESNGGVQKRPMKSAGGAENAAHKVNEKTESD</sequence>
<proteinExistence type="predicted"/>
<evidence type="ECO:0000256" key="2">
    <source>
        <dbReference type="SAM" id="Phobius"/>
    </source>
</evidence>
<keyword evidence="2" id="KW-0472">Membrane</keyword>
<dbReference type="EMBL" id="ML976691">
    <property type="protein sequence ID" value="KAF1971800.1"/>
    <property type="molecule type" value="Genomic_DNA"/>
</dbReference>
<keyword evidence="2" id="KW-0812">Transmembrane</keyword>
<dbReference type="Pfam" id="PF16015">
    <property type="entry name" value="Promethin"/>
    <property type="match status" value="1"/>
</dbReference>
<keyword evidence="2" id="KW-1133">Transmembrane helix</keyword>
<keyword evidence="4" id="KW-1185">Reference proteome</keyword>
<name>A0A6A5V579_9PLEO</name>
<feature type="transmembrane region" description="Helical" evidence="2">
    <location>
        <begin position="49"/>
        <end position="72"/>
    </location>
</feature>
<feature type="region of interest" description="Disordered" evidence="1">
    <location>
        <begin position="168"/>
        <end position="241"/>
    </location>
</feature>
<feature type="compositionally biased region" description="Basic and acidic residues" evidence="1">
    <location>
        <begin position="200"/>
        <end position="209"/>
    </location>
</feature>
<dbReference type="OrthoDB" id="3928876at2759"/>
<feature type="compositionally biased region" description="Basic and acidic residues" evidence="1">
    <location>
        <begin position="168"/>
        <end position="193"/>
    </location>
</feature>
<dbReference type="Proteomes" id="UP000800036">
    <property type="component" value="Unassembled WGS sequence"/>
</dbReference>
<protein>
    <submittedName>
        <fullName evidence="3">Uncharacterized protein</fullName>
    </submittedName>
</protein>
<feature type="transmembrane region" description="Helical" evidence="2">
    <location>
        <begin position="109"/>
        <end position="130"/>
    </location>
</feature>
<feature type="compositionally biased region" description="Basic and acidic residues" evidence="1">
    <location>
        <begin position="230"/>
        <end position="241"/>
    </location>
</feature>
<organism evidence="3 4">
    <name type="scientific">Bimuria novae-zelandiae CBS 107.79</name>
    <dbReference type="NCBI Taxonomy" id="1447943"/>
    <lineage>
        <taxon>Eukaryota</taxon>
        <taxon>Fungi</taxon>
        <taxon>Dikarya</taxon>
        <taxon>Ascomycota</taxon>
        <taxon>Pezizomycotina</taxon>
        <taxon>Dothideomycetes</taxon>
        <taxon>Pleosporomycetidae</taxon>
        <taxon>Pleosporales</taxon>
        <taxon>Massarineae</taxon>
        <taxon>Didymosphaeriaceae</taxon>
        <taxon>Bimuria</taxon>
    </lineage>
</organism>
<feature type="transmembrane region" description="Helical" evidence="2">
    <location>
        <begin position="79"/>
        <end position="103"/>
    </location>
</feature>
<evidence type="ECO:0000313" key="4">
    <source>
        <dbReference type="Proteomes" id="UP000800036"/>
    </source>
</evidence>
<evidence type="ECO:0000313" key="3">
    <source>
        <dbReference type="EMBL" id="KAF1971800.1"/>
    </source>
</evidence>
<reference evidence="3" key="1">
    <citation type="journal article" date="2020" name="Stud. Mycol.">
        <title>101 Dothideomycetes genomes: a test case for predicting lifestyles and emergence of pathogens.</title>
        <authorList>
            <person name="Haridas S."/>
            <person name="Albert R."/>
            <person name="Binder M."/>
            <person name="Bloem J."/>
            <person name="Labutti K."/>
            <person name="Salamov A."/>
            <person name="Andreopoulos B."/>
            <person name="Baker S."/>
            <person name="Barry K."/>
            <person name="Bills G."/>
            <person name="Bluhm B."/>
            <person name="Cannon C."/>
            <person name="Castanera R."/>
            <person name="Culley D."/>
            <person name="Daum C."/>
            <person name="Ezra D."/>
            <person name="Gonzalez J."/>
            <person name="Henrissat B."/>
            <person name="Kuo A."/>
            <person name="Liang C."/>
            <person name="Lipzen A."/>
            <person name="Lutzoni F."/>
            <person name="Magnuson J."/>
            <person name="Mondo S."/>
            <person name="Nolan M."/>
            <person name="Ohm R."/>
            <person name="Pangilinan J."/>
            <person name="Park H.-J."/>
            <person name="Ramirez L."/>
            <person name="Alfaro M."/>
            <person name="Sun H."/>
            <person name="Tritt A."/>
            <person name="Yoshinaga Y."/>
            <person name="Zwiers L.-H."/>
            <person name="Turgeon B."/>
            <person name="Goodwin S."/>
            <person name="Spatafora J."/>
            <person name="Crous P."/>
            <person name="Grigoriev I."/>
        </authorList>
    </citation>
    <scope>NUCLEOTIDE SEQUENCE</scope>
    <source>
        <strain evidence="3">CBS 107.79</strain>
    </source>
</reference>